<sequence length="118" mass="12865">MKPYAASFINAVVLIILGCAGYFSSATPSMTALIPVGVGIVLLILNKGVKNQNPVIAHIAVLLTFLMIVRLMMPLLGALERDDFTAALRVSVMLLFTAIAMITFIRSFIENRKARKNQ</sequence>
<feature type="transmembrane region" description="Helical" evidence="1">
    <location>
        <begin position="30"/>
        <end position="48"/>
    </location>
</feature>
<evidence type="ECO:0000313" key="2">
    <source>
        <dbReference type="EMBL" id="GAA0871086.1"/>
    </source>
</evidence>
<dbReference type="PROSITE" id="PS51257">
    <property type="entry name" value="PROKAR_LIPOPROTEIN"/>
    <property type="match status" value="1"/>
</dbReference>
<dbReference type="EMBL" id="BAAAFG010000001">
    <property type="protein sequence ID" value="GAA0871086.1"/>
    <property type="molecule type" value="Genomic_DNA"/>
</dbReference>
<evidence type="ECO:0000256" key="1">
    <source>
        <dbReference type="SAM" id="Phobius"/>
    </source>
</evidence>
<evidence type="ECO:0000313" key="3">
    <source>
        <dbReference type="Proteomes" id="UP001500507"/>
    </source>
</evidence>
<accession>A0ABN1MDE5</accession>
<keyword evidence="1" id="KW-0812">Transmembrane</keyword>
<dbReference type="Proteomes" id="UP001500507">
    <property type="component" value="Unassembled WGS sequence"/>
</dbReference>
<organism evidence="2 3">
    <name type="scientific">Gangjinia marincola</name>
    <dbReference type="NCBI Taxonomy" id="578463"/>
    <lineage>
        <taxon>Bacteria</taxon>
        <taxon>Pseudomonadati</taxon>
        <taxon>Bacteroidota</taxon>
        <taxon>Flavobacteriia</taxon>
        <taxon>Flavobacteriales</taxon>
        <taxon>Flavobacteriaceae</taxon>
        <taxon>Gangjinia</taxon>
    </lineage>
</organism>
<feature type="transmembrane region" description="Helical" evidence="1">
    <location>
        <begin position="55"/>
        <end position="76"/>
    </location>
</feature>
<reference evidence="2 3" key="1">
    <citation type="journal article" date="2019" name="Int. J. Syst. Evol. Microbiol.">
        <title>The Global Catalogue of Microorganisms (GCM) 10K type strain sequencing project: providing services to taxonomists for standard genome sequencing and annotation.</title>
        <authorList>
            <consortium name="The Broad Institute Genomics Platform"/>
            <consortium name="The Broad Institute Genome Sequencing Center for Infectious Disease"/>
            <person name="Wu L."/>
            <person name="Ma J."/>
        </authorList>
    </citation>
    <scope>NUCLEOTIDE SEQUENCE [LARGE SCALE GENOMIC DNA]</scope>
    <source>
        <strain evidence="2 3">JCM 16082</strain>
    </source>
</reference>
<gene>
    <name evidence="2" type="ORF">GCM10009117_02310</name>
</gene>
<keyword evidence="1" id="KW-0472">Membrane</keyword>
<comment type="caution">
    <text evidence="2">The sequence shown here is derived from an EMBL/GenBank/DDBJ whole genome shotgun (WGS) entry which is preliminary data.</text>
</comment>
<protein>
    <submittedName>
        <fullName evidence="2">Uncharacterized protein</fullName>
    </submittedName>
</protein>
<keyword evidence="1" id="KW-1133">Transmembrane helix</keyword>
<name>A0ABN1MDE5_9FLAO</name>
<feature type="transmembrane region" description="Helical" evidence="1">
    <location>
        <begin position="88"/>
        <end position="109"/>
    </location>
</feature>
<proteinExistence type="predicted"/>
<dbReference type="RefSeq" id="WP_343762719.1">
    <property type="nucleotide sequence ID" value="NZ_BAAAFG010000001.1"/>
</dbReference>
<feature type="transmembrane region" description="Helical" evidence="1">
    <location>
        <begin position="7"/>
        <end position="24"/>
    </location>
</feature>
<keyword evidence="3" id="KW-1185">Reference proteome</keyword>